<dbReference type="InterPro" id="IPR006684">
    <property type="entry name" value="YbgC/YbaW"/>
</dbReference>
<dbReference type="AlphaFoldDB" id="A0A8D5FNT4"/>
<evidence type="ECO:0000256" key="1">
    <source>
        <dbReference type="ARBA" id="ARBA00005953"/>
    </source>
</evidence>
<reference evidence="3" key="1">
    <citation type="submission" date="2020-09" db="EMBL/GenBank/DDBJ databases">
        <title>Desulfogranum mesoprofundum gen. nov., sp. nov., a novel mesophilic, sulfate-reducing chemolithoautotroph isolated from a deep-sea hydrothermal vent chimney in the Suiyo Seamount.</title>
        <authorList>
            <person name="Hashimoto Y."/>
            <person name="Nakagawa S."/>
        </authorList>
    </citation>
    <scope>NUCLEOTIDE SEQUENCE</scope>
    <source>
        <strain evidence="3">KT2</strain>
    </source>
</reference>
<protein>
    <recommendedName>
        <fullName evidence="5">Acyl-CoA thioesterase</fullName>
    </recommendedName>
</protein>
<evidence type="ECO:0000256" key="2">
    <source>
        <dbReference type="ARBA" id="ARBA00022801"/>
    </source>
</evidence>
<evidence type="ECO:0000313" key="3">
    <source>
        <dbReference type="EMBL" id="BCL61634.1"/>
    </source>
</evidence>
<keyword evidence="4" id="KW-1185">Reference proteome</keyword>
<dbReference type="PIRSF" id="PIRSF003230">
    <property type="entry name" value="YbgC"/>
    <property type="match status" value="1"/>
</dbReference>
<dbReference type="EMBL" id="AP024086">
    <property type="protein sequence ID" value="BCL61634.1"/>
    <property type="molecule type" value="Genomic_DNA"/>
</dbReference>
<proteinExistence type="inferred from homology"/>
<gene>
    <name evidence="3" type="ORF">DGMP_23270</name>
</gene>
<dbReference type="KEGG" id="dbk:DGMP_23270"/>
<keyword evidence="2" id="KW-0378">Hydrolase</keyword>
<accession>A0A8D5FNT4</accession>
<dbReference type="GO" id="GO:0047617">
    <property type="term" value="F:fatty acyl-CoA hydrolase activity"/>
    <property type="evidence" value="ECO:0007669"/>
    <property type="project" value="TreeGrafter"/>
</dbReference>
<organism evidence="3 4">
    <name type="scientific">Desulfomarina profundi</name>
    <dbReference type="NCBI Taxonomy" id="2772557"/>
    <lineage>
        <taxon>Bacteria</taxon>
        <taxon>Pseudomonadati</taxon>
        <taxon>Thermodesulfobacteriota</taxon>
        <taxon>Desulfobulbia</taxon>
        <taxon>Desulfobulbales</taxon>
        <taxon>Desulfobulbaceae</taxon>
        <taxon>Desulfomarina</taxon>
    </lineage>
</organism>
<dbReference type="RefSeq" id="WP_228854063.1">
    <property type="nucleotide sequence ID" value="NZ_AP024086.1"/>
</dbReference>
<comment type="similarity">
    <text evidence="1">Belongs to the 4-hydroxybenzoyl-CoA thioesterase family.</text>
</comment>
<evidence type="ECO:0000313" key="4">
    <source>
        <dbReference type="Proteomes" id="UP000826725"/>
    </source>
</evidence>
<dbReference type="PANTHER" id="PTHR31793">
    <property type="entry name" value="4-HYDROXYBENZOYL-COA THIOESTERASE FAMILY MEMBER"/>
    <property type="match status" value="1"/>
</dbReference>
<dbReference type="PANTHER" id="PTHR31793:SF27">
    <property type="entry name" value="NOVEL THIOESTERASE SUPERFAMILY DOMAIN AND SAPOSIN A-TYPE DOMAIN CONTAINING PROTEIN (0610012H03RIK)"/>
    <property type="match status" value="1"/>
</dbReference>
<dbReference type="Proteomes" id="UP000826725">
    <property type="component" value="Chromosome"/>
</dbReference>
<evidence type="ECO:0008006" key="5">
    <source>
        <dbReference type="Google" id="ProtNLM"/>
    </source>
</evidence>
<dbReference type="CDD" id="cd00586">
    <property type="entry name" value="4HBT"/>
    <property type="match status" value="1"/>
</dbReference>
<name>A0A8D5FNT4_9BACT</name>
<dbReference type="InterPro" id="IPR050563">
    <property type="entry name" value="4-hydroxybenzoyl-CoA_TE"/>
</dbReference>
<dbReference type="Pfam" id="PF13279">
    <property type="entry name" value="4HBT_2"/>
    <property type="match status" value="1"/>
</dbReference>
<sequence length="156" mass="18207">MGFSREYFPAVEGDPPPLSTECERRVRFEEVDGLSMVWHGRYPSYLEDGRIRFGDVFGLTYHSFRENRTVAPVVQMHLDYKVPLRFDETMKIRTTLHWTDSAKLNFSYMIYNAKGAVAASGYTVQLLTEVDGTVLLVVPEWLQQFRNRWRTGEFVL</sequence>